<sequence>MSLSSSLSNGAIIYALNGAECPLPPPTAPSDMASSAGASKTAEPPKRRPRVPVSCAECRRLKIRCDRQAPCETCTKKGCAAICSNDCE</sequence>
<dbReference type="Proteomes" id="UP000814033">
    <property type="component" value="Unassembled WGS sequence"/>
</dbReference>
<accession>A0ACB8R500</accession>
<reference evidence="1" key="1">
    <citation type="submission" date="2021-02" db="EMBL/GenBank/DDBJ databases">
        <authorList>
            <consortium name="DOE Joint Genome Institute"/>
            <person name="Ahrendt S."/>
            <person name="Looney B.P."/>
            <person name="Miyauchi S."/>
            <person name="Morin E."/>
            <person name="Drula E."/>
            <person name="Courty P.E."/>
            <person name="Chicoki N."/>
            <person name="Fauchery L."/>
            <person name="Kohler A."/>
            <person name="Kuo A."/>
            <person name="Labutti K."/>
            <person name="Pangilinan J."/>
            <person name="Lipzen A."/>
            <person name="Riley R."/>
            <person name="Andreopoulos W."/>
            <person name="He G."/>
            <person name="Johnson J."/>
            <person name="Barry K.W."/>
            <person name="Grigoriev I.V."/>
            <person name="Nagy L."/>
            <person name="Hibbett D."/>
            <person name="Henrissat B."/>
            <person name="Matheny P.B."/>
            <person name="Labbe J."/>
            <person name="Martin F."/>
        </authorList>
    </citation>
    <scope>NUCLEOTIDE SEQUENCE</scope>
    <source>
        <strain evidence="1">FP105234-sp</strain>
    </source>
</reference>
<reference evidence="1" key="2">
    <citation type="journal article" date="2022" name="New Phytol.">
        <title>Evolutionary transition to the ectomycorrhizal habit in the genomes of a hyperdiverse lineage of mushroom-forming fungi.</title>
        <authorList>
            <person name="Looney B."/>
            <person name="Miyauchi S."/>
            <person name="Morin E."/>
            <person name="Drula E."/>
            <person name="Courty P.E."/>
            <person name="Kohler A."/>
            <person name="Kuo A."/>
            <person name="LaButti K."/>
            <person name="Pangilinan J."/>
            <person name="Lipzen A."/>
            <person name="Riley R."/>
            <person name="Andreopoulos W."/>
            <person name="He G."/>
            <person name="Johnson J."/>
            <person name="Nolan M."/>
            <person name="Tritt A."/>
            <person name="Barry K.W."/>
            <person name="Grigoriev I.V."/>
            <person name="Nagy L.G."/>
            <person name="Hibbett D."/>
            <person name="Henrissat B."/>
            <person name="Matheny P.B."/>
            <person name="Labbe J."/>
            <person name="Martin F.M."/>
        </authorList>
    </citation>
    <scope>NUCLEOTIDE SEQUENCE</scope>
    <source>
        <strain evidence="1">FP105234-sp</strain>
    </source>
</reference>
<dbReference type="EMBL" id="MU276406">
    <property type="protein sequence ID" value="KAI0038820.1"/>
    <property type="molecule type" value="Genomic_DNA"/>
</dbReference>
<organism evidence="1 2">
    <name type="scientific">Auriscalpium vulgare</name>
    <dbReference type="NCBI Taxonomy" id="40419"/>
    <lineage>
        <taxon>Eukaryota</taxon>
        <taxon>Fungi</taxon>
        <taxon>Dikarya</taxon>
        <taxon>Basidiomycota</taxon>
        <taxon>Agaricomycotina</taxon>
        <taxon>Agaricomycetes</taxon>
        <taxon>Russulales</taxon>
        <taxon>Auriscalpiaceae</taxon>
        <taxon>Auriscalpium</taxon>
    </lineage>
</organism>
<keyword evidence="2" id="KW-1185">Reference proteome</keyword>
<comment type="caution">
    <text evidence="1">The sequence shown here is derived from an EMBL/GenBank/DDBJ whole genome shotgun (WGS) entry which is preliminary data.</text>
</comment>
<proteinExistence type="predicted"/>
<evidence type="ECO:0000313" key="2">
    <source>
        <dbReference type="Proteomes" id="UP000814033"/>
    </source>
</evidence>
<name>A0ACB8R500_9AGAM</name>
<protein>
    <submittedName>
        <fullName evidence="1">Uncharacterized protein</fullName>
    </submittedName>
</protein>
<evidence type="ECO:0000313" key="1">
    <source>
        <dbReference type="EMBL" id="KAI0038820.1"/>
    </source>
</evidence>
<gene>
    <name evidence="1" type="ORF">FA95DRAFT_1567539</name>
</gene>